<protein>
    <submittedName>
        <fullName evidence="2">Putative glycosyltransferase</fullName>
    </submittedName>
</protein>
<dbReference type="Gene3D" id="3.90.550.10">
    <property type="entry name" value="Spore Coat Polysaccharide Biosynthesis Protein SpsA, Chain A"/>
    <property type="match status" value="1"/>
</dbReference>
<dbReference type="InterPro" id="IPR001173">
    <property type="entry name" value="Glyco_trans_2-like"/>
</dbReference>
<comment type="caution">
    <text evidence="2">The sequence shown here is derived from an EMBL/GenBank/DDBJ whole genome shotgun (WGS) entry which is preliminary data.</text>
</comment>
<dbReference type="RefSeq" id="WP_006594614.1">
    <property type="nucleotide sequence ID" value="NZ_BAHD01000099.1"/>
</dbReference>
<dbReference type="OrthoDB" id="9810303at2"/>
<dbReference type="eggNOG" id="COG1215">
    <property type="taxonomic scope" value="Bacteria"/>
</dbReference>
<feature type="domain" description="Glycosyltransferase 2-like" evidence="1">
    <location>
        <begin position="8"/>
        <end position="130"/>
    </location>
</feature>
<dbReference type="Proteomes" id="UP000008366">
    <property type="component" value="Unassembled WGS sequence"/>
</dbReference>
<dbReference type="Pfam" id="PF00535">
    <property type="entry name" value="Glycos_transf_2"/>
    <property type="match status" value="1"/>
</dbReference>
<reference evidence="2 3" key="1">
    <citation type="submission" date="2012-08" db="EMBL/GenBank/DDBJ databases">
        <title>Whole genome shotgun sequence of Kineosphaera limosa NBRC 100340.</title>
        <authorList>
            <person name="Yoshida I."/>
            <person name="Isaki S."/>
            <person name="Hosoyama A."/>
            <person name="Tsuchikane K."/>
            <person name="Katsumata H."/>
            <person name="Ando Y."/>
            <person name="Ohji S."/>
            <person name="Hamada M."/>
            <person name="Tamura T."/>
            <person name="Yamazoe A."/>
            <person name="Yamazaki S."/>
            <person name="Fujita N."/>
        </authorList>
    </citation>
    <scope>NUCLEOTIDE SEQUENCE [LARGE SCALE GENOMIC DNA]</scope>
    <source>
        <strain evidence="2 3">NBRC 100340</strain>
    </source>
</reference>
<dbReference type="InterPro" id="IPR050834">
    <property type="entry name" value="Glycosyltransf_2"/>
</dbReference>
<dbReference type="GO" id="GO:0016740">
    <property type="term" value="F:transferase activity"/>
    <property type="evidence" value="ECO:0007669"/>
    <property type="project" value="UniProtKB-KW"/>
</dbReference>
<dbReference type="STRING" id="1184609.KILIM_099_00060"/>
<evidence type="ECO:0000259" key="1">
    <source>
        <dbReference type="Pfam" id="PF00535"/>
    </source>
</evidence>
<dbReference type="InterPro" id="IPR029044">
    <property type="entry name" value="Nucleotide-diphossugar_trans"/>
</dbReference>
<dbReference type="SUPFAM" id="SSF53448">
    <property type="entry name" value="Nucleotide-diphospho-sugar transferases"/>
    <property type="match status" value="1"/>
</dbReference>
<evidence type="ECO:0000313" key="2">
    <source>
        <dbReference type="EMBL" id="GAB98082.1"/>
    </source>
</evidence>
<evidence type="ECO:0000313" key="3">
    <source>
        <dbReference type="Proteomes" id="UP000008366"/>
    </source>
</evidence>
<proteinExistence type="predicted"/>
<dbReference type="AlphaFoldDB" id="K6X132"/>
<organism evidence="2 3">
    <name type="scientific">Kineosphaera limosa NBRC 100340</name>
    <dbReference type="NCBI Taxonomy" id="1184609"/>
    <lineage>
        <taxon>Bacteria</taxon>
        <taxon>Bacillati</taxon>
        <taxon>Actinomycetota</taxon>
        <taxon>Actinomycetes</taxon>
        <taxon>Micrococcales</taxon>
        <taxon>Dermatophilaceae</taxon>
        <taxon>Kineosphaera</taxon>
    </lineage>
</organism>
<gene>
    <name evidence="2" type="ORF">KILIM_099_00060</name>
</gene>
<dbReference type="EMBL" id="BAHD01000099">
    <property type="protein sequence ID" value="GAB98082.1"/>
    <property type="molecule type" value="Genomic_DNA"/>
</dbReference>
<keyword evidence="3" id="KW-1185">Reference proteome</keyword>
<dbReference type="PANTHER" id="PTHR43685">
    <property type="entry name" value="GLYCOSYLTRANSFERASE"/>
    <property type="match status" value="1"/>
</dbReference>
<keyword evidence="2" id="KW-0808">Transferase</keyword>
<dbReference type="PANTHER" id="PTHR43685:SF2">
    <property type="entry name" value="GLYCOSYLTRANSFERASE 2-LIKE DOMAIN-CONTAINING PROTEIN"/>
    <property type="match status" value="1"/>
</dbReference>
<accession>K6X132</accession>
<dbReference type="CDD" id="cd00761">
    <property type="entry name" value="Glyco_tranf_GTA_type"/>
    <property type="match status" value="1"/>
</dbReference>
<name>K6X132_9MICO</name>
<sequence>MTGRRYVIISPCRDEARYLQRTLDSVAAQSEPPALWVVVDDGSTDATPAILAEFAAQHSYLRVLTLPPRATRVLGPAVVHAFDAGLATIDLDDFDFVVKLDMDLDLPPTYFAVLMDKMAADPRLASASGIACTESAEGLVPERGSFEITVGMSKFYRVAAFRDIGGFVPVLMWDGIDCHSARVKGWRARAFDEPALRFVHLRPMGSSDRGMLRGKRRHGRGQYLMGSHPVFVAASVLARARDEPRVIGAANVAAGYLRAFVTREPRSQGPEFRRQLRRFQLESLALGKERAVRRWEERQEPAWRPPVPRR</sequence>